<feature type="chain" id="PRO_5038536892" evidence="2">
    <location>
        <begin position="28"/>
        <end position="227"/>
    </location>
</feature>
<name>A0A9D1IYW2_9FIRM</name>
<protein>
    <submittedName>
        <fullName evidence="3">LPXTG cell wall anchor domain-containing protein</fullName>
    </submittedName>
</protein>
<dbReference type="EMBL" id="DVHH01000070">
    <property type="protein sequence ID" value="HIR54503.1"/>
    <property type="molecule type" value="Genomic_DNA"/>
</dbReference>
<accession>A0A9D1IYW2</accession>
<keyword evidence="1" id="KW-0812">Transmembrane</keyword>
<evidence type="ECO:0000313" key="3">
    <source>
        <dbReference type="EMBL" id="HIR54503.1"/>
    </source>
</evidence>
<keyword evidence="1" id="KW-0472">Membrane</keyword>
<feature type="transmembrane region" description="Helical" evidence="1">
    <location>
        <begin position="199"/>
        <end position="218"/>
    </location>
</feature>
<organism evidence="3 4">
    <name type="scientific">Candidatus Scatomorpha intestinigallinarum</name>
    <dbReference type="NCBI Taxonomy" id="2840923"/>
    <lineage>
        <taxon>Bacteria</taxon>
        <taxon>Bacillati</taxon>
        <taxon>Bacillota</taxon>
        <taxon>Clostridia</taxon>
        <taxon>Eubacteriales</taxon>
        <taxon>Candidatus Scatomorpha</taxon>
    </lineage>
</organism>
<reference evidence="3" key="2">
    <citation type="journal article" date="2021" name="PeerJ">
        <title>Extensive microbial diversity within the chicken gut microbiome revealed by metagenomics and culture.</title>
        <authorList>
            <person name="Gilroy R."/>
            <person name="Ravi A."/>
            <person name="Getino M."/>
            <person name="Pursley I."/>
            <person name="Horton D.L."/>
            <person name="Alikhan N.F."/>
            <person name="Baker D."/>
            <person name="Gharbi K."/>
            <person name="Hall N."/>
            <person name="Watson M."/>
            <person name="Adriaenssens E.M."/>
            <person name="Foster-Nyarko E."/>
            <person name="Jarju S."/>
            <person name="Secka A."/>
            <person name="Antonio M."/>
            <person name="Oren A."/>
            <person name="Chaudhuri R.R."/>
            <person name="La Ragione R."/>
            <person name="Hildebrand F."/>
            <person name="Pallen M.J."/>
        </authorList>
    </citation>
    <scope>NUCLEOTIDE SEQUENCE</scope>
    <source>
        <strain evidence="3">ChiGjej3B3-7149</strain>
    </source>
</reference>
<comment type="caution">
    <text evidence="3">The sequence shown here is derived from an EMBL/GenBank/DDBJ whole genome shotgun (WGS) entry which is preliminary data.</text>
</comment>
<dbReference type="NCBIfam" id="TIGR01167">
    <property type="entry name" value="LPXTG_anchor"/>
    <property type="match status" value="1"/>
</dbReference>
<keyword evidence="1" id="KW-1133">Transmembrane helix</keyword>
<dbReference type="Proteomes" id="UP000824238">
    <property type="component" value="Unassembled WGS sequence"/>
</dbReference>
<gene>
    <name evidence="3" type="ORF">IAD36_02735</name>
</gene>
<dbReference type="AlphaFoldDB" id="A0A9D1IYW2"/>
<reference evidence="3" key="1">
    <citation type="submission" date="2020-10" db="EMBL/GenBank/DDBJ databases">
        <authorList>
            <person name="Gilroy R."/>
        </authorList>
    </citation>
    <scope>NUCLEOTIDE SEQUENCE</scope>
    <source>
        <strain evidence="3">ChiGjej3B3-7149</strain>
    </source>
</reference>
<feature type="signal peptide" evidence="2">
    <location>
        <begin position="1"/>
        <end position="27"/>
    </location>
</feature>
<keyword evidence="2" id="KW-0732">Signal</keyword>
<evidence type="ECO:0000313" key="4">
    <source>
        <dbReference type="Proteomes" id="UP000824238"/>
    </source>
</evidence>
<proteinExistence type="predicted"/>
<evidence type="ECO:0000256" key="1">
    <source>
        <dbReference type="SAM" id="Phobius"/>
    </source>
</evidence>
<sequence>MRRAKAAARRAAALLAALTLLAAPAIAAGAAEPAHVLSYTTGRLTWDSATGIDENGAAVLSLFADAYQNVLSENGERVVAPGTDGSCTVRLENRMGYAISYIAVAYRIKEAETLPVEPEFSCEGAEDTGSYPLPEGVEDAQVIRAVRGELSGGQSADFRLDWLWEYYESDARDGPGDTDDTDGGYIRPEVPKTGDESAAWLYLALIFLGGAGLALLIIGGRRDKNNE</sequence>
<evidence type="ECO:0000256" key="2">
    <source>
        <dbReference type="SAM" id="SignalP"/>
    </source>
</evidence>